<accession>A0A8B8USE3</accession>
<dbReference type="InterPro" id="IPR001806">
    <property type="entry name" value="Small_GTPase"/>
</dbReference>
<reference evidence="2" key="3">
    <citation type="submission" date="2025-07" db="EMBL/GenBank/DDBJ databases">
        <authorList>
            <consortium name="NCBI Genome Project"/>
        </authorList>
    </citation>
    <scope>NUCLEOTIDE SEQUENCE</scope>
    <source>
        <strain evidence="2">CBS432</strain>
    </source>
</reference>
<dbReference type="AlphaFoldDB" id="A0A8B8USE3"/>
<organism evidence="2">
    <name type="scientific">Saccharomyces paradoxus</name>
    <name type="common">Yeast</name>
    <name type="synonym">Saccharomyces douglasii</name>
    <dbReference type="NCBI Taxonomy" id="27291"/>
    <lineage>
        <taxon>Eukaryota</taxon>
        <taxon>Fungi</taxon>
        <taxon>Dikarya</taxon>
        <taxon>Ascomycota</taxon>
        <taxon>Saccharomycotina</taxon>
        <taxon>Saccharomycetes</taxon>
        <taxon>Saccharomycetales</taxon>
        <taxon>Saccharomycetaceae</taxon>
        <taxon>Saccharomyces</taxon>
    </lineage>
</organism>
<dbReference type="Gene3D" id="3.40.50.300">
    <property type="entry name" value="P-loop containing nucleotide triphosphate hydrolases"/>
    <property type="match status" value="1"/>
</dbReference>
<dbReference type="PANTHER" id="PTHR47978">
    <property type="match status" value="1"/>
</dbReference>
<dbReference type="PROSITE" id="PS51421">
    <property type="entry name" value="RAS"/>
    <property type="match status" value="1"/>
</dbReference>
<protein>
    <submittedName>
        <fullName evidence="2">Uncharacterized protein</fullName>
    </submittedName>
</protein>
<dbReference type="OrthoDB" id="25896at2759"/>
<dbReference type="GeneID" id="54631000"/>
<dbReference type="GO" id="GO:0003924">
    <property type="term" value="F:GTPase activity"/>
    <property type="evidence" value="ECO:0007669"/>
    <property type="project" value="InterPro"/>
</dbReference>
<dbReference type="SMART" id="SM00173">
    <property type="entry name" value="RAS"/>
    <property type="match status" value="1"/>
</dbReference>
<reference evidence="2" key="2">
    <citation type="submission" date="2020-01" db="EMBL/GenBank/DDBJ databases">
        <title>Population-level Yeast Reference Genomes.</title>
        <authorList>
            <person name="Yue J.-X."/>
        </authorList>
    </citation>
    <scope>NUCLEOTIDE SEQUENCE</scope>
    <source>
        <strain evidence="2">CBS432</strain>
    </source>
</reference>
<dbReference type="PRINTS" id="PR00449">
    <property type="entry name" value="RASTRNSFRMNG"/>
</dbReference>
<gene>
    <name evidence="2" type="ORF">SPAR_H00640</name>
</gene>
<dbReference type="SMART" id="SM00175">
    <property type="entry name" value="RAB"/>
    <property type="match status" value="1"/>
</dbReference>
<proteinExistence type="predicted"/>
<reference evidence="2" key="1">
    <citation type="journal article" date="2017" name="Nat. Genet.">
        <title>Contrasting evolutionary genome dynamics between domesticated and wild yeasts.</title>
        <authorList>
            <person name="Yue J.X."/>
            <person name="Li J."/>
            <person name="Aigrain L."/>
            <person name="Hallin J."/>
            <person name="Persson K."/>
            <person name="Oliver K."/>
            <person name="Bergstrom A."/>
            <person name="Coupland P."/>
            <person name="Warringer J."/>
            <person name="Lagomarsino M.C."/>
            <person name="Fischer G."/>
            <person name="Durbin R."/>
            <person name="Liti G."/>
        </authorList>
    </citation>
    <scope>NUCLEOTIDE SEQUENCE</scope>
    <source>
        <strain evidence="2">CBS432</strain>
    </source>
</reference>
<reference evidence="2" key="4">
    <citation type="submission" date="2025-08" db="UniProtKB">
        <authorList>
            <consortium name="RefSeq"/>
        </authorList>
    </citation>
    <scope>IDENTIFICATION</scope>
    <source>
        <strain evidence="2">CBS432</strain>
    </source>
</reference>
<dbReference type="InterPro" id="IPR027417">
    <property type="entry name" value="P-loop_NTPase"/>
</dbReference>
<evidence type="ECO:0000256" key="1">
    <source>
        <dbReference type="ARBA" id="ARBA00022741"/>
    </source>
</evidence>
<dbReference type="GO" id="GO:0005525">
    <property type="term" value="F:GTP binding"/>
    <property type="evidence" value="ECO:0007669"/>
    <property type="project" value="InterPro"/>
</dbReference>
<dbReference type="VEuPathDB" id="FungiDB:SPAR_H00640"/>
<dbReference type="KEGG" id="spao:SPAR_H00640"/>
<sequence length="350" mass="39105">MSERLSYGADSAPIPRCFDLKSSKITVMGDDNSGKTSLVRSWLGNSFQISDANRYRVSDLYHKKIQFDTLIKYYHTFGVEGQVPNSASLEVKNPDILYESCGDFLEKHLINTNKSVAKRRTSIDVQIFDTNQMEVSYHSELTTTQIKQSDAIILCFDSTNYSSFASLESYICIIHHVSLTCELNIPIIIACTKCDLISERVISSEKILVLLQELNLSPSSLDYFETSSKFDANVEDLFLAVLLKIEKSKSDRRKLLQGLISKMYPAECSPPLNGKGRTCDAETGERINKSLESHSATATLVESKNPTTTKGKQISVKTSLAKNSTVRRLNESSSIDEKKKLKCIIACCVM</sequence>
<name>A0A8B8USE3_SACPA</name>
<dbReference type="PROSITE" id="PS51419">
    <property type="entry name" value="RAB"/>
    <property type="match status" value="1"/>
</dbReference>
<dbReference type="SUPFAM" id="SSF52540">
    <property type="entry name" value="P-loop containing nucleoside triphosphate hydrolases"/>
    <property type="match status" value="1"/>
</dbReference>
<dbReference type="RefSeq" id="XP_033766692.1">
    <property type="nucleotide sequence ID" value="XM_033910801.1"/>
</dbReference>
<evidence type="ECO:0000313" key="2">
    <source>
        <dbReference type="RefSeq" id="XP_033766692.1"/>
    </source>
</evidence>
<keyword evidence="1" id="KW-0547">Nucleotide-binding</keyword>
<dbReference type="Pfam" id="PF00071">
    <property type="entry name" value="Ras"/>
    <property type="match status" value="1"/>
</dbReference>